<comment type="subcellular location">
    <subcellularLocation>
        <location evidence="9">Cell membrane</location>
        <topology evidence="9">Single-pass membrane protein</topology>
    </subcellularLocation>
    <subcellularLocation>
        <location evidence="1">Membrane</location>
    </subcellularLocation>
</comment>
<dbReference type="Pfam" id="PF00584">
    <property type="entry name" value="SecE"/>
    <property type="match status" value="1"/>
</dbReference>
<keyword evidence="6 9" id="KW-1133">Transmembrane helix</keyword>
<proteinExistence type="inferred from homology"/>
<dbReference type="InterPro" id="IPR038379">
    <property type="entry name" value="SecE_sf"/>
</dbReference>
<evidence type="ECO:0000256" key="8">
    <source>
        <dbReference type="ARBA" id="ARBA00023136"/>
    </source>
</evidence>
<dbReference type="Proteomes" id="UP000248606">
    <property type="component" value="Unassembled WGS sequence"/>
</dbReference>
<dbReference type="GO" id="GO:0009306">
    <property type="term" value="P:protein secretion"/>
    <property type="evidence" value="ECO:0007669"/>
    <property type="project" value="UniProtKB-UniRule"/>
</dbReference>
<evidence type="ECO:0000256" key="3">
    <source>
        <dbReference type="ARBA" id="ARBA00022475"/>
    </source>
</evidence>
<dbReference type="RefSeq" id="WP_290595848.1">
    <property type="nucleotide sequence ID" value="NZ_CAKZIO010000004.1"/>
</dbReference>
<dbReference type="GO" id="GO:0008320">
    <property type="term" value="F:protein transmembrane transporter activity"/>
    <property type="evidence" value="ECO:0007669"/>
    <property type="project" value="UniProtKB-UniRule"/>
</dbReference>
<evidence type="ECO:0000313" key="11">
    <source>
        <dbReference type="EMBL" id="PZP89162.1"/>
    </source>
</evidence>
<dbReference type="HAMAP" id="MF_00422">
    <property type="entry name" value="SecE"/>
    <property type="match status" value="1"/>
</dbReference>
<name>A0A2W5K9J3_9ACTN</name>
<comment type="function">
    <text evidence="9">Essential subunit of the Sec protein translocation channel SecYEG. Clamps together the 2 halves of SecY. May contact the channel plug during translocation.</text>
</comment>
<dbReference type="GO" id="GO:0065002">
    <property type="term" value="P:intracellular protein transmembrane transport"/>
    <property type="evidence" value="ECO:0007669"/>
    <property type="project" value="UniProtKB-UniRule"/>
</dbReference>
<dbReference type="PANTHER" id="PTHR33910:SF1">
    <property type="entry name" value="PROTEIN TRANSLOCASE SUBUNIT SECE"/>
    <property type="match status" value="1"/>
</dbReference>
<evidence type="ECO:0000256" key="2">
    <source>
        <dbReference type="ARBA" id="ARBA00022448"/>
    </source>
</evidence>
<protein>
    <recommendedName>
        <fullName evidence="9">Protein translocase subunit SecE</fullName>
    </recommendedName>
</protein>
<sequence>MSDEKTTSGDIVDPVVSADNADAAAPTQPTGKRRRKGASAHSTAETPAETTEKDAKAHSGNATKRFFVRIGQFFKSVYEQMAKVVWPTRKELWMSVLTVFIFLIITVLVVFGVDAGAGELVRVIFQNPDGASAVPGAGMPGIPGM</sequence>
<dbReference type="Gene3D" id="1.20.5.1030">
    <property type="entry name" value="Preprotein translocase secy subunit"/>
    <property type="match status" value="1"/>
</dbReference>
<dbReference type="PANTHER" id="PTHR33910">
    <property type="entry name" value="PROTEIN TRANSLOCASE SUBUNIT SECE"/>
    <property type="match status" value="1"/>
</dbReference>
<evidence type="ECO:0000256" key="6">
    <source>
        <dbReference type="ARBA" id="ARBA00022989"/>
    </source>
</evidence>
<evidence type="ECO:0000256" key="9">
    <source>
        <dbReference type="HAMAP-Rule" id="MF_00422"/>
    </source>
</evidence>
<evidence type="ECO:0000256" key="1">
    <source>
        <dbReference type="ARBA" id="ARBA00004370"/>
    </source>
</evidence>
<dbReference type="GO" id="GO:0043952">
    <property type="term" value="P:protein transport by the Sec complex"/>
    <property type="evidence" value="ECO:0007669"/>
    <property type="project" value="UniProtKB-UniRule"/>
</dbReference>
<evidence type="ECO:0000256" key="7">
    <source>
        <dbReference type="ARBA" id="ARBA00023010"/>
    </source>
</evidence>
<comment type="caution">
    <text evidence="11">The sequence shown here is derived from an EMBL/GenBank/DDBJ whole genome shotgun (WGS) entry which is preliminary data.</text>
</comment>
<feature type="region of interest" description="Disordered" evidence="10">
    <location>
        <begin position="1"/>
        <end position="59"/>
    </location>
</feature>
<keyword evidence="4 9" id="KW-0812">Transmembrane</keyword>
<gene>
    <name evidence="9 11" type="primary">secE</name>
    <name evidence="11" type="ORF">DI579_04560</name>
</gene>
<feature type="transmembrane region" description="Helical" evidence="9">
    <location>
        <begin position="92"/>
        <end position="113"/>
    </location>
</feature>
<reference evidence="11 12" key="1">
    <citation type="submission" date="2017-08" db="EMBL/GenBank/DDBJ databases">
        <title>Infants hospitalized years apart are colonized by the same room-sourced microbial strains.</title>
        <authorList>
            <person name="Brooks B."/>
            <person name="Olm M.R."/>
            <person name="Firek B.A."/>
            <person name="Baker R."/>
            <person name="Thomas B.C."/>
            <person name="Morowitz M.J."/>
            <person name="Banfield J.F."/>
        </authorList>
    </citation>
    <scope>NUCLEOTIDE SEQUENCE [LARGE SCALE GENOMIC DNA]</scope>
    <source>
        <strain evidence="11">S2_006_000_R1_57</strain>
    </source>
</reference>
<keyword evidence="7 9" id="KW-0811">Translocation</keyword>
<dbReference type="InterPro" id="IPR005807">
    <property type="entry name" value="SecE_bac"/>
</dbReference>
<keyword evidence="8 9" id="KW-0472">Membrane</keyword>
<keyword evidence="5 9" id="KW-0653">Protein transport</keyword>
<dbReference type="InterPro" id="IPR001901">
    <property type="entry name" value="Translocase_SecE/Sec61-g"/>
</dbReference>
<dbReference type="EMBL" id="QFOZ01000004">
    <property type="protein sequence ID" value="PZP89162.1"/>
    <property type="molecule type" value="Genomic_DNA"/>
</dbReference>
<comment type="similarity">
    <text evidence="9">Belongs to the SecE/SEC61-gamma family.</text>
</comment>
<dbReference type="GO" id="GO:0006605">
    <property type="term" value="P:protein targeting"/>
    <property type="evidence" value="ECO:0007669"/>
    <property type="project" value="UniProtKB-UniRule"/>
</dbReference>
<feature type="compositionally biased region" description="Polar residues" evidence="10">
    <location>
        <begin position="40"/>
        <end position="49"/>
    </location>
</feature>
<keyword evidence="3 9" id="KW-1003">Cell membrane</keyword>
<evidence type="ECO:0000256" key="4">
    <source>
        <dbReference type="ARBA" id="ARBA00022692"/>
    </source>
</evidence>
<evidence type="ECO:0000256" key="10">
    <source>
        <dbReference type="SAM" id="MobiDB-lite"/>
    </source>
</evidence>
<dbReference type="GO" id="GO:0005886">
    <property type="term" value="C:plasma membrane"/>
    <property type="evidence" value="ECO:0007669"/>
    <property type="project" value="UniProtKB-SubCell"/>
</dbReference>
<organism evidence="11 12">
    <name type="scientific">Lawsonella clevelandensis</name>
    <dbReference type="NCBI Taxonomy" id="1528099"/>
    <lineage>
        <taxon>Bacteria</taxon>
        <taxon>Bacillati</taxon>
        <taxon>Actinomycetota</taxon>
        <taxon>Actinomycetes</taxon>
        <taxon>Mycobacteriales</taxon>
        <taxon>Lawsonellaceae</taxon>
        <taxon>Lawsonella</taxon>
    </lineage>
</organism>
<accession>A0A2W5K9J3</accession>
<evidence type="ECO:0000256" key="5">
    <source>
        <dbReference type="ARBA" id="ARBA00022927"/>
    </source>
</evidence>
<evidence type="ECO:0000313" key="12">
    <source>
        <dbReference type="Proteomes" id="UP000248606"/>
    </source>
</evidence>
<dbReference type="AlphaFoldDB" id="A0A2W5K9J3"/>
<dbReference type="NCBIfam" id="TIGR00964">
    <property type="entry name" value="secE_bact"/>
    <property type="match status" value="1"/>
</dbReference>
<comment type="subunit">
    <text evidence="9">Component of the Sec protein translocase complex. Heterotrimer consisting of SecY, SecE and SecG subunits. The heterotrimers can form oligomers, although 1 heterotrimer is thought to be able to translocate proteins. Interacts with the ribosome. Interacts with SecDF, and other proteins may be involved. Interacts with SecA.</text>
</comment>
<keyword evidence="2 9" id="KW-0813">Transport</keyword>